<dbReference type="AlphaFoldDB" id="A0A0E9S4U5"/>
<protein>
    <submittedName>
        <fullName evidence="1">Uncharacterized protein</fullName>
    </submittedName>
</protein>
<proteinExistence type="predicted"/>
<evidence type="ECO:0000313" key="1">
    <source>
        <dbReference type="EMBL" id="JAH36281.1"/>
    </source>
</evidence>
<dbReference type="EMBL" id="GBXM01072296">
    <property type="protein sequence ID" value="JAH36281.1"/>
    <property type="molecule type" value="Transcribed_RNA"/>
</dbReference>
<accession>A0A0E9S4U5</accession>
<name>A0A0E9S4U5_ANGAN</name>
<organism evidence="1">
    <name type="scientific">Anguilla anguilla</name>
    <name type="common">European freshwater eel</name>
    <name type="synonym">Muraena anguilla</name>
    <dbReference type="NCBI Taxonomy" id="7936"/>
    <lineage>
        <taxon>Eukaryota</taxon>
        <taxon>Metazoa</taxon>
        <taxon>Chordata</taxon>
        <taxon>Craniata</taxon>
        <taxon>Vertebrata</taxon>
        <taxon>Euteleostomi</taxon>
        <taxon>Actinopterygii</taxon>
        <taxon>Neopterygii</taxon>
        <taxon>Teleostei</taxon>
        <taxon>Anguilliformes</taxon>
        <taxon>Anguillidae</taxon>
        <taxon>Anguilla</taxon>
    </lineage>
</organism>
<reference evidence="1" key="1">
    <citation type="submission" date="2014-11" db="EMBL/GenBank/DDBJ databases">
        <authorList>
            <person name="Amaro Gonzalez C."/>
        </authorList>
    </citation>
    <scope>NUCLEOTIDE SEQUENCE</scope>
</reference>
<sequence length="35" mass="4040">MYLFRKGKEVFLVRLRSGNLASDTKVQSFIHGDEP</sequence>
<reference evidence="1" key="2">
    <citation type="journal article" date="2015" name="Fish Shellfish Immunol.">
        <title>Early steps in the European eel (Anguilla anguilla)-Vibrio vulnificus interaction in the gills: Role of the RtxA13 toxin.</title>
        <authorList>
            <person name="Callol A."/>
            <person name="Pajuelo D."/>
            <person name="Ebbesson L."/>
            <person name="Teles M."/>
            <person name="MacKenzie S."/>
            <person name="Amaro C."/>
        </authorList>
    </citation>
    <scope>NUCLEOTIDE SEQUENCE</scope>
</reference>